<feature type="compositionally biased region" description="Basic and acidic residues" evidence="1">
    <location>
        <begin position="198"/>
        <end position="211"/>
    </location>
</feature>
<dbReference type="EMBL" id="CAJPWZ010003246">
    <property type="protein sequence ID" value="CAG2254517.1"/>
    <property type="molecule type" value="Genomic_DNA"/>
</dbReference>
<accession>A0A8S3V8Q4</accession>
<gene>
    <name evidence="2" type="ORF">MEDL_66027</name>
</gene>
<protein>
    <submittedName>
        <fullName evidence="2">Uncharacterized protein</fullName>
    </submittedName>
</protein>
<dbReference type="AlphaFoldDB" id="A0A8S3V8Q4"/>
<feature type="compositionally biased region" description="Polar residues" evidence="1">
    <location>
        <begin position="212"/>
        <end position="225"/>
    </location>
</feature>
<feature type="compositionally biased region" description="Basic and acidic residues" evidence="1">
    <location>
        <begin position="15"/>
        <end position="30"/>
    </location>
</feature>
<feature type="region of interest" description="Disordered" evidence="1">
    <location>
        <begin position="185"/>
        <end position="230"/>
    </location>
</feature>
<proteinExistence type="predicted"/>
<organism evidence="2 3">
    <name type="scientific">Mytilus edulis</name>
    <name type="common">Blue mussel</name>
    <dbReference type="NCBI Taxonomy" id="6550"/>
    <lineage>
        <taxon>Eukaryota</taxon>
        <taxon>Metazoa</taxon>
        <taxon>Spiralia</taxon>
        <taxon>Lophotrochozoa</taxon>
        <taxon>Mollusca</taxon>
        <taxon>Bivalvia</taxon>
        <taxon>Autobranchia</taxon>
        <taxon>Pteriomorphia</taxon>
        <taxon>Mytilida</taxon>
        <taxon>Mytiloidea</taxon>
        <taxon>Mytilidae</taxon>
        <taxon>Mytilinae</taxon>
        <taxon>Mytilus</taxon>
    </lineage>
</organism>
<feature type="region of interest" description="Disordered" evidence="1">
    <location>
        <begin position="11"/>
        <end position="52"/>
    </location>
</feature>
<comment type="caution">
    <text evidence="2">The sequence shown here is derived from an EMBL/GenBank/DDBJ whole genome shotgun (WGS) entry which is preliminary data.</text>
</comment>
<reference evidence="2" key="1">
    <citation type="submission" date="2021-03" db="EMBL/GenBank/DDBJ databases">
        <authorList>
            <person name="Bekaert M."/>
        </authorList>
    </citation>
    <scope>NUCLEOTIDE SEQUENCE</scope>
</reference>
<evidence type="ECO:0000256" key="1">
    <source>
        <dbReference type="SAM" id="MobiDB-lite"/>
    </source>
</evidence>
<name>A0A8S3V8Q4_MYTED</name>
<sequence length="270" mass="31065">MGICFCSHRKVYPPSREDTQNPPPSREDCHPQNPPPSIEDCHPQNPPPSRPKKEIYYDLVTHLRESYDNADILQLNFATVVIQTPSTVEIAKSEVDKNLGQTALTNNEVEEIVNDIQQENNWLDKSKEKITNELSTLNDVYRQEHSFLDKQPYQVYYNRLIDKLKTDFLTLLDYRLNQNTKYSSCALKDGQSSDDSDTDRHSEKSDKESCKSLEQVSDNESNSCAENGDDGDIHDDRVRNFKLLYTCSLLLKTIEADFTKIYNKIPSTHV</sequence>
<keyword evidence="3" id="KW-1185">Reference proteome</keyword>
<dbReference type="Proteomes" id="UP000683360">
    <property type="component" value="Unassembled WGS sequence"/>
</dbReference>
<evidence type="ECO:0000313" key="2">
    <source>
        <dbReference type="EMBL" id="CAG2254517.1"/>
    </source>
</evidence>
<evidence type="ECO:0000313" key="3">
    <source>
        <dbReference type="Proteomes" id="UP000683360"/>
    </source>
</evidence>